<dbReference type="Proteomes" id="UP001060355">
    <property type="component" value="Segment"/>
</dbReference>
<dbReference type="GeneID" id="80018920"/>
<keyword evidence="2" id="KW-1185">Reference proteome</keyword>
<evidence type="ECO:0000313" key="1">
    <source>
        <dbReference type="EMBL" id="UTN92937.1"/>
    </source>
</evidence>
<dbReference type="KEGG" id="vg:80018920"/>
<dbReference type="EMBL" id="ON456347">
    <property type="protein sequence ID" value="UTN92937.1"/>
    <property type="molecule type" value="Genomic_DNA"/>
</dbReference>
<proteinExistence type="predicted"/>
<evidence type="ECO:0000313" key="2">
    <source>
        <dbReference type="Proteomes" id="UP001060355"/>
    </source>
</evidence>
<gene>
    <name evidence="1" type="primary">18</name>
    <name evidence="1" type="ORF">SEA_FINKLE_18</name>
</gene>
<reference evidence="1" key="1">
    <citation type="submission" date="2022-05" db="EMBL/GenBank/DDBJ databases">
        <authorList>
            <person name="Ashby S."/>
            <person name="Bressette G."/>
            <person name="Brown S."/>
            <person name="Charles S."/>
            <person name="Neely M.N."/>
            <person name="Molloy S.D."/>
            <person name="Garlena R.A."/>
            <person name="Russell D.A."/>
            <person name="Jacobs-Sera D."/>
            <person name="Hatfull G.F."/>
        </authorList>
    </citation>
    <scope>NUCLEOTIDE SEQUENCE</scope>
</reference>
<protein>
    <submittedName>
        <fullName evidence="1">Minor tail protein</fullName>
    </submittedName>
</protein>
<dbReference type="RefSeq" id="YP_010754331.1">
    <property type="nucleotide sequence ID" value="NC_073459.1"/>
</dbReference>
<accession>A0A9E7NIM9</accession>
<sequence>MIGYYLIGCRGARFDLSEPGSVVRLVDDPDGIYGPPTKAAMQENVGQGGAYYKGQQDAPNPIEFRYRFGGASSEIQGVPELYEAASEWAQNLGTGRELAEFHVVDEVAGTDRWQWVRNLDRRALIPRAAIRDYQYWGKGQITVTSDSSYWESEPLDVDALATSTITNRGDFPAWAQWEITGPTNGLKIGLDGDQIALANLTAGQVYRIDTDPTCPRIARDGVDAWAVAAGRQSFRKPARIKLDDGTPQATPISIAGTAAAVRLVLPQQHWAAIG</sequence>
<name>A0A9E7NIM9_9CAUD</name>
<organism evidence="1 2">
    <name type="scientific">Gordonia phage Finkle</name>
    <dbReference type="NCBI Taxonomy" id="2926099"/>
    <lineage>
        <taxon>Viruses</taxon>
        <taxon>Duplodnaviria</taxon>
        <taxon>Heunggongvirae</taxon>
        <taxon>Uroviricota</taxon>
        <taxon>Caudoviricetes</taxon>
        <taxon>Finkelvirus</taxon>
        <taxon>Finkelvirus finkel</taxon>
    </lineage>
</organism>